<feature type="compositionally biased region" description="Polar residues" evidence="1">
    <location>
        <begin position="129"/>
        <end position="138"/>
    </location>
</feature>
<feature type="region of interest" description="Disordered" evidence="1">
    <location>
        <begin position="426"/>
        <end position="496"/>
    </location>
</feature>
<dbReference type="OrthoDB" id="10040929at2759"/>
<sequence>MPTIIGNSKKSQPNPMISQYEPPTVSYNESSKKKNKIPSSQVPDIQSVNQTFPNNYYISPSSVVSANPLITNSYALLQEQQQQQAQKYIDLSKTNNKNPKHQSTANTNYNNRPYAFSNQNNDHPEAKNRSNNAGNEAFQNEIDDDDDDDEKQPKGKSGQWLSQPLCLGLTRLSGGLLFGSMILLALGSIAGLIASLALYTRDSETNSQWKILGMVICSIMLTTIIATVLIFICCYKHGYMLNSDDDIEPIDSPPVSGIRQRNASQTYKFNPTNDASSIRSGILQDVSTPNSIPKLSFKVHDKQTNTETTISLLPPKDFNRGVWPAINAYGGMSHRPVVQPKMISQNVQVLEHEIEEILETPKVIYQAVAPAAAATATAAISPPPVQQRIIHMPDEQTSVIDVVETTKNQHRTNIIREAQKQNIVVQPKPRNEHAHVEEQRTHHIEDLDSSDEQSHHIENLDSNDEQPHRIEHVDNSEEDVDTKRKRSHRIVQKPQNEVSDEIIQRVRSSSIEEIVDVPKHGRKHGRKKDKKQNFTKVSVKHIKPNA</sequence>
<dbReference type="Proteomes" id="UP000663882">
    <property type="component" value="Unassembled WGS sequence"/>
</dbReference>
<feature type="compositionally biased region" description="Polar residues" evidence="1">
    <location>
        <begin position="37"/>
        <end position="46"/>
    </location>
</feature>
<feature type="compositionally biased region" description="Basic and acidic residues" evidence="1">
    <location>
        <begin position="429"/>
        <end position="475"/>
    </location>
</feature>
<comment type="caution">
    <text evidence="3">The sequence shown here is derived from an EMBL/GenBank/DDBJ whole genome shotgun (WGS) entry which is preliminary data.</text>
</comment>
<proteinExistence type="predicted"/>
<feature type="compositionally biased region" description="Acidic residues" evidence="1">
    <location>
        <begin position="141"/>
        <end position="150"/>
    </location>
</feature>
<feature type="compositionally biased region" description="Basic residues" evidence="1">
    <location>
        <begin position="520"/>
        <end position="530"/>
    </location>
</feature>
<organism evidence="3 4">
    <name type="scientific">Rotaria sordida</name>
    <dbReference type="NCBI Taxonomy" id="392033"/>
    <lineage>
        <taxon>Eukaryota</taxon>
        <taxon>Metazoa</taxon>
        <taxon>Spiralia</taxon>
        <taxon>Gnathifera</taxon>
        <taxon>Rotifera</taxon>
        <taxon>Eurotatoria</taxon>
        <taxon>Bdelloidea</taxon>
        <taxon>Philodinida</taxon>
        <taxon>Philodinidae</taxon>
        <taxon>Rotaria</taxon>
    </lineage>
</organism>
<keyword evidence="2" id="KW-0472">Membrane</keyword>
<accession>A0A813X8U3</accession>
<dbReference type="AlphaFoldDB" id="A0A813X8U3"/>
<feature type="transmembrane region" description="Helical" evidence="2">
    <location>
        <begin position="176"/>
        <end position="199"/>
    </location>
</feature>
<reference evidence="3" key="1">
    <citation type="submission" date="2021-02" db="EMBL/GenBank/DDBJ databases">
        <authorList>
            <person name="Nowell W R."/>
        </authorList>
    </citation>
    <scope>NUCLEOTIDE SEQUENCE</scope>
</reference>
<evidence type="ECO:0000313" key="3">
    <source>
        <dbReference type="EMBL" id="CAF0866532.1"/>
    </source>
</evidence>
<feature type="compositionally biased region" description="Polar residues" evidence="1">
    <location>
        <begin position="93"/>
        <end position="121"/>
    </location>
</feature>
<name>A0A813X8U3_9BILA</name>
<gene>
    <name evidence="3" type="ORF">RFH988_LOCUS7247</name>
</gene>
<feature type="compositionally biased region" description="Polar residues" evidence="1">
    <location>
        <begin position="1"/>
        <end position="17"/>
    </location>
</feature>
<evidence type="ECO:0000256" key="1">
    <source>
        <dbReference type="SAM" id="MobiDB-lite"/>
    </source>
</evidence>
<feature type="region of interest" description="Disordered" evidence="1">
    <location>
        <begin position="93"/>
        <end position="158"/>
    </location>
</feature>
<feature type="region of interest" description="Disordered" evidence="1">
    <location>
        <begin position="518"/>
        <end position="546"/>
    </location>
</feature>
<keyword evidence="2" id="KW-0812">Transmembrane</keyword>
<protein>
    <submittedName>
        <fullName evidence="3">Uncharacterized protein</fullName>
    </submittedName>
</protein>
<dbReference type="EMBL" id="CAJNOO010000227">
    <property type="protein sequence ID" value="CAF0866532.1"/>
    <property type="molecule type" value="Genomic_DNA"/>
</dbReference>
<feature type="transmembrane region" description="Helical" evidence="2">
    <location>
        <begin position="211"/>
        <end position="232"/>
    </location>
</feature>
<evidence type="ECO:0000256" key="2">
    <source>
        <dbReference type="SAM" id="Phobius"/>
    </source>
</evidence>
<keyword evidence="2" id="KW-1133">Transmembrane helix</keyword>
<evidence type="ECO:0000313" key="4">
    <source>
        <dbReference type="Proteomes" id="UP000663882"/>
    </source>
</evidence>
<feature type="region of interest" description="Disordered" evidence="1">
    <location>
        <begin position="1"/>
        <end position="46"/>
    </location>
</feature>